<reference evidence="1 2" key="1">
    <citation type="journal article" date="2021" name="Commun. Biol.">
        <title>The genome of Shorea leprosula (Dipterocarpaceae) highlights the ecological relevance of drought in aseasonal tropical rainforests.</title>
        <authorList>
            <person name="Ng K.K.S."/>
            <person name="Kobayashi M.J."/>
            <person name="Fawcett J.A."/>
            <person name="Hatakeyama M."/>
            <person name="Paape T."/>
            <person name="Ng C.H."/>
            <person name="Ang C.C."/>
            <person name="Tnah L.H."/>
            <person name="Lee C.T."/>
            <person name="Nishiyama T."/>
            <person name="Sese J."/>
            <person name="O'Brien M.J."/>
            <person name="Copetti D."/>
            <person name="Mohd Noor M.I."/>
            <person name="Ong R.C."/>
            <person name="Putra M."/>
            <person name="Sireger I.Z."/>
            <person name="Indrioko S."/>
            <person name="Kosugi Y."/>
            <person name="Izuno A."/>
            <person name="Isagi Y."/>
            <person name="Lee S.L."/>
            <person name="Shimizu K.K."/>
        </authorList>
    </citation>
    <scope>NUCLEOTIDE SEQUENCE [LARGE SCALE GENOMIC DNA]</scope>
    <source>
        <strain evidence="1">214</strain>
    </source>
</reference>
<keyword evidence="2" id="KW-1185">Reference proteome</keyword>
<evidence type="ECO:0000313" key="2">
    <source>
        <dbReference type="Proteomes" id="UP001054252"/>
    </source>
</evidence>
<sequence length="51" mass="5656">MFFASHAAFSLYGQTVLDYGSLIGMAALHFDNLPENIPTRGTLEISFYQSL</sequence>
<evidence type="ECO:0000313" key="1">
    <source>
        <dbReference type="EMBL" id="GKV14714.1"/>
    </source>
</evidence>
<accession>A0AAV5JTK9</accession>
<dbReference type="AlphaFoldDB" id="A0AAV5JTK9"/>
<dbReference type="EMBL" id="BPVZ01000041">
    <property type="protein sequence ID" value="GKV14714.1"/>
    <property type="molecule type" value="Genomic_DNA"/>
</dbReference>
<comment type="caution">
    <text evidence="1">The sequence shown here is derived from an EMBL/GenBank/DDBJ whole genome shotgun (WGS) entry which is preliminary data.</text>
</comment>
<name>A0AAV5JTK9_9ROSI</name>
<dbReference type="Proteomes" id="UP001054252">
    <property type="component" value="Unassembled WGS sequence"/>
</dbReference>
<protein>
    <submittedName>
        <fullName evidence="1">Uncharacterized protein</fullName>
    </submittedName>
</protein>
<organism evidence="1 2">
    <name type="scientific">Rubroshorea leprosula</name>
    <dbReference type="NCBI Taxonomy" id="152421"/>
    <lineage>
        <taxon>Eukaryota</taxon>
        <taxon>Viridiplantae</taxon>
        <taxon>Streptophyta</taxon>
        <taxon>Embryophyta</taxon>
        <taxon>Tracheophyta</taxon>
        <taxon>Spermatophyta</taxon>
        <taxon>Magnoliopsida</taxon>
        <taxon>eudicotyledons</taxon>
        <taxon>Gunneridae</taxon>
        <taxon>Pentapetalae</taxon>
        <taxon>rosids</taxon>
        <taxon>malvids</taxon>
        <taxon>Malvales</taxon>
        <taxon>Dipterocarpaceae</taxon>
        <taxon>Rubroshorea</taxon>
    </lineage>
</organism>
<gene>
    <name evidence="1" type="ORF">SLEP1_g25544</name>
</gene>
<proteinExistence type="predicted"/>